<evidence type="ECO:0000256" key="1">
    <source>
        <dbReference type="ARBA" id="ARBA00004613"/>
    </source>
</evidence>
<dbReference type="CDD" id="cd00198">
    <property type="entry name" value="vWFA"/>
    <property type="match status" value="2"/>
</dbReference>
<reference evidence="5" key="1">
    <citation type="submission" date="2021-02" db="EMBL/GenBank/DDBJ databases">
        <authorList>
            <person name="Nowell W R."/>
        </authorList>
    </citation>
    <scope>NUCLEOTIDE SEQUENCE</scope>
</reference>
<dbReference type="InterPro" id="IPR052969">
    <property type="entry name" value="Thr-specific_kinase-like"/>
</dbReference>
<dbReference type="Pfam" id="PF13519">
    <property type="entry name" value="VWA_2"/>
    <property type="match status" value="1"/>
</dbReference>
<dbReference type="PROSITE" id="PS50234">
    <property type="entry name" value="VWFA"/>
    <property type="match status" value="1"/>
</dbReference>
<name>A0A814BCH8_9BILA</name>
<evidence type="ECO:0000256" key="3">
    <source>
        <dbReference type="ARBA" id="ARBA00022729"/>
    </source>
</evidence>
<evidence type="ECO:0000259" key="4">
    <source>
        <dbReference type="PROSITE" id="PS50234"/>
    </source>
</evidence>
<dbReference type="PANTHER" id="PTHR47763">
    <property type="entry name" value="ALPHA-PROTEIN KINASE VWKA"/>
    <property type="match status" value="1"/>
</dbReference>
<dbReference type="InterPro" id="IPR056861">
    <property type="entry name" value="HMCN1-like_VWA"/>
</dbReference>
<protein>
    <recommendedName>
        <fullName evidence="4">VWFA domain-containing protein</fullName>
    </recommendedName>
</protein>
<proteinExistence type="predicted"/>
<feature type="domain" description="VWFA" evidence="4">
    <location>
        <begin position="15"/>
        <end position="133"/>
    </location>
</feature>
<dbReference type="InterPro" id="IPR036465">
    <property type="entry name" value="vWFA_dom_sf"/>
</dbReference>
<comment type="subcellular location">
    <subcellularLocation>
        <location evidence="1">Secreted</location>
    </subcellularLocation>
</comment>
<sequence length="337" mass="37644">MLINSGQPPSNMTVDICFCLDCTGSMSRWLSAAKDQMKSIIEGINKLIEKEYPSLKLQLRFAIVGYRDIGDRPQFFTQDFTDKTNQVITFLNTLTASGGGDLPEDVLGALDRCLTLTNWSNTNARFIVLITDAPGHGPELNNNLSIDRHPQGAGTHTVNSICDRLLKKDAEIDLMFCRIKPKATAKMEKAFQTHYDAQKDETGKVFTTIQLFDDKQQETQSFHFVFVLDESGSMTGEWNSLQSAYVAFLTRRNDDQGGDDHFTVVQFDSNARIICQQQSLANTPRSLSMNGGGTDYCQGLNKAGQAIAADHTSSVLFRMTRPKIESIAMREKKNQRM</sequence>
<keyword evidence="3" id="KW-0732">Signal</keyword>
<dbReference type="Pfam" id="PF25106">
    <property type="entry name" value="VWA_4"/>
    <property type="match status" value="1"/>
</dbReference>
<accession>A0A814BCH8</accession>
<dbReference type="PANTHER" id="PTHR47763:SF4">
    <property type="entry name" value="ALPHA-PROTEIN KINASE VWKA"/>
    <property type="match status" value="1"/>
</dbReference>
<keyword evidence="2" id="KW-0964">Secreted</keyword>
<evidence type="ECO:0000256" key="2">
    <source>
        <dbReference type="ARBA" id="ARBA00022525"/>
    </source>
</evidence>
<comment type="caution">
    <text evidence="5">The sequence shown here is derived from an EMBL/GenBank/DDBJ whole genome shotgun (WGS) entry which is preliminary data.</text>
</comment>
<organism evidence="5 6">
    <name type="scientific">Rotaria sordida</name>
    <dbReference type="NCBI Taxonomy" id="392033"/>
    <lineage>
        <taxon>Eukaryota</taxon>
        <taxon>Metazoa</taxon>
        <taxon>Spiralia</taxon>
        <taxon>Gnathifera</taxon>
        <taxon>Rotifera</taxon>
        <taxon>Eurotatoria</taxon>
        <taxon>Bdelloidea</taxon>
        <taxon>Philodinida</taxon>
        <taxon>Philodinidae</taxon>
        <taxon>Rotaria</taxon>
    </lineage>
</organism>
<evidence type="ECO:0000313" key="6">
    <source>
        <dbReference type="Proteomes" id="UP000663864"/>
    </source>
</evidence>
<dbReference type="Proteomes" id="UP000663864">
    <property type="component" value="Unassembled WGS sequence"/>
</dbReference>
<gene>
    <name evidence="5" type="ORF">ZHD862_LOCUS8679</name>
</gene>
<evidence type="ECO:0000313" key="5">
    <source>
        <dbReference type="EMBL" id="CAF0926292.1"/>
    </source>
</evidence>
<dbReference type="EMBL" id="CAJNOT010000284">
    <property type="protein sequence ID" value="CAF0926292.1"/>
    <property type="molecule type" value="Genomic_DNA"/>
</dbReference>
<dbReference type="AlphaFoldDB" id="A0A814BCH8"/>
<dbReference type="Gene3D" id="3.40.50.410">
    <property type="entry name" value="von Willebrand factor, type A domain"/>
    <property type="match status" value="2"/>
</dbReference>
<dbReference type="InterPro" id="IPR002035">
    <property type="entry name" value="VWF_A"/>
</dbReference>
<dbReference type="SUPFAM" id="SSF53300">
    <property type="entry name" value="vWA-like"/>
    <property type="match status" value="2"/>
</dbReference>